<gene>
    <name evidence="1" type="ORF">ACFSQJ_02035</name>
</gene>
<reference evidence="2" key="1">
    <citation type="journal article" date="2019" name="Int. J. Syst. Evol. Microbiol.">
        <title>The Global Catalogue of Microorganisms (GCM) 10K type strain sequencing project: providing services to taxonomists for standard genome sequencing and annotation.</title>
        <authorList>
            <consortium name="The Broad Institute Genomics Platform"/>
            <consortium name="The Broad Institute Genome Sequencing Center for Infectious Disease"/>
            <person name="Wu L."/>
            <person name="Ma J."/>
        </authorList>
    </citation>
    <scope>NUCLEOTIDE SEQUENCE [LARGE SCALE GENOMIC DNA]</scope>
    <source>
        <strain evidence="2">KCTC 52368</strain>
    </source>
</reference>
<sequence length="125" mass="14394">MKKPLLQLLILNLMFSCQEAPERNCKDFKNGAFSFTSVVEGDSLTTTFVRKDGIEIDYFRNQVDTSSVRWINDCEYILKQLNPKNKQEEKSIHIKILTTTDSSYTFEFNTVGDSKKLRGTAIKND</sequence>
<keyword evidence="2" id="KW-1185">Reference proteome</keyword>
<protein>
    <submittedName>
        <fullName evidence="1">DNA topoisomerase IV</fullName>
    </submittedName>
</protein>
<dbReference type="RefSeq" id="WP_377765131.1">
    <property type="nucleotide sequence ID" value="NZ_JBHULB010000005.1"/>
</dbReference>
<evidence type="ECO:0000313" key="1">
    <source>
        <dbReference type="EMBL" id="MFD2585690.1"/>
    </source>
</evidence>
<dbReference type="EMBL" id="JBHULB010000005">
    <property type="protein sequence ID" value="MFD2585690.1"/>
    <property type="molecule type" value="Genomic_DNA"/>
</dbReference>
<evidence type="ECO:0000313" key="2">
    <source>
        <dbReference type="Proteomes" id="UP001597526"/>
    </source>
</evidence>
<dbReference type="PROSITE" id="PS51257">
    <property type="entry name" value="PROKAR_LIPOPROTEIN"/>
    <property type="match status" value="1"/>
</dbReference>
<organism evidence="1 2">
    <name type="scientific">Croceitalea marina</name>
    <dbReference type="NCBI Taxonomy" id="1775166"/>
    <lineage>
        <taxon>Bacteria</taxon>
        <taxon>Pseudomonadati</taxon>
        <taxon>Bacteroidota</taxon>
        <taxon>Flavobacteriia</taxon>
        <taxon>Flavobacteriales</taxon>
        <taxon>Flavobacteriaceae</taxon>
        <taxon>Croceitalea</taxon>
    </lineage>
</organism>
<name>A0ABW5MTH9_9FLAO</name>
<comment type="caution">
    <text evidence="1">The sequence shown here is derived from an EMBL/GenBank/DDBJ whole genome shotgun (WGS) entry which is preliminary data.</text>
</comment>
<proteinExistence type="predicted"/>
<accession>A0ABW5MTH9</accession>
<dbReference type="Proteomes" id="UP001597526">
    <property type="component" value="Unassembled WGS sequence"/>
</dbReference>